<gene>
    <name evidence="1" type="ORF">GUY60_16335</name>
</gene>
<evidence type="ECO:0000313" key="1">
    <source>
        <dbReference type="EMBL" id="NBE52967.1"/>
    </source>
</evidence>
<dbReference type="AlphaFoldDB" id="A0A964UU43"/>
<keyword evidence="2" id="KW-1185">Reference proteome</keyword>
<protein>
    <submittedName>
        <fullName evidence="1">Uncharacterized protein</fullName>
    </submittedName>
</protein>
<dbReference type="RefSeq" id="WP_161698432.1">
    <property type="nucleotide sequence ID" value="NZ_JAAAHS010000111.1"/>
</dbReference>
<dbReference type="EMBL" id="JAAAHS010000111">
    <property type="protein sequence ID" value="NBE52967.1"/>
    <property type="molecule type" value="Genomic_DNA"/>
</dbReference>
<evidence type="ECO:0000313" key="2">
    <source>
        <dbReference type="Proteomes" id="UP000598297"/>
    </source>
</evidence>
<dbReference type="OrthoDB" id="4211015at2"/>
<accession>A0A964UU43</accession>
<comment type="caution">
    <text evidence="1">The sequence shown here is derived from an EMBL/GenBank/DDBJ whole genome shotgun (WGS) entry which is preliminary data.</text>
</comment>
<reference evidence="1" key="1">
    <citation type="submission" date="2020-01" db="EMBL/GenBank/DDBJ databases">
        <title>Whole-genome analyses of novel actinobacteria.</title>
        <authorList>
            <person name="Sahin N."/>
        </authorList>
    </citation>
    <scope>NUCLEOTIDE SEQUENCE</scope>
    <source>
        <strain evidence="1">YC537</strain>
    </source>
</reference>
<proteinExistence type="predicted"/>
<name>A0A964UU43_9ACTN</name>
<organism evidence="1 2">
    <name type="scientific">Streptomyces boluensis</name>
    <dbReference type="NCBI Taxonomy" id="1775135"/>
    <lineage>
        <taxon>Bacteria</taxon>
        <taxon>Bacillati</taxon>
        <taxon>Actinomycetota</taxon>
        <taxon>Actinomycetes</taxon>
        <taxon>Kitasatosporales</taxon>
        <taxon>Streptomycetaceae</taxon>
        <taxon>Streptomyces</taxon>
    </lineage>
</organism>
<dbReference type="Proteomes" id="UP000598297">
    <property type="component" value="Unassembled WGS sequence"/>
</dbReference>
<sequence length="220" mass="23912">MTSMYDADDIAEQQADLTRLLLHYLHQPLPGESHIKGVLPAPPPTEAIRIVTGPSGTHDPDELTAWQIPLYEPGDPDSALGADHLLGILRALHTGTQIYSSDIIDTVMGMPLVHVDPTQLHPIAPSADDNAFTILRTLTCPWTEEQPALRLRGFLGRGPDRLRLYVDADQDTDVVAADVRPSGALTALLAALPSLITEEERTTPADADPHCSRLVDVTDW</sequence>